<reference evidence="1 2" key="1">
    <citation type="journal article" date="2015" name="J. Biotechnol.">
        <title>Complete genome sequence of a malodorant-producing acetogen, Clostridium scatologenes ATCC 25775(T).</title>
        <authorList>
            <person name="Zhu Z."/>
            <person name="Guo T."/>
            <person name="Zheng H."/>
            <person name="Song T."/>
            <person name="Ouyang P."/>
            <person name="Xie J."/>
        </authorList>
    </citation>
    <scope>NUCLEOTIDE SEQUENCE [LARGE SCALE GENOMIC DNA]</scope>
    <source>
        <strain evidence="1 2">ATCC 25775</strain>
    </source>
</reference>
<dbReference type="InterPro" id="IPR010282">
    <property type="entry name" value="Uncharacterised_HutD/Ves"/>
</dbReference>
<dbReference type="EMBL" id="CP009933">
    <property type="protein sequence ID" value="AKA68819.1"/>
    <property type="molecule type" value="Genomic_DNA"/>
</dbReference>
<proteinExistence type="predicted"/>
<accession>A0A0E3M8M1</accession>
<dbReference type="Proteomes" id="UP000033115">
    <property type="component" value="Chromosome"/>
</dbReference>
<dbReference type="AlphaFoldDB" id="A0A0E3M8M1"/>
<evidence type="ECO:0008006" key="3">
    <source>
        <dbReference type="Google" id="ProtNLM"/>
    </source>
</evidence>
<dbReference type="KEGG" id="csq:CSCA_1694"/>
<organism evidence="1 2">
    <name type="scientific">Clostridium scatologenes</name>
    <dbReference type="NCBI Taxonomy" id="1548"/>
    <lineage>
        <taxon>Bacteria</taxon>
        <taxon>Bacillati</taxon>
        <taxon>Bacillota</taxon>
        <taxon>Clostridia</taxon>
        <taxon>Eubacteriales</taxon>
        <taxon>Clostridiaceae</taxon>
        <taxon>Clostridium</taxon>
    </lineage>
</organism>
<dbReference type="PANTHER" id="PTHR37943">
    <property type="entry name" value="PROTEIN VES"/>
    <property type="match status" value="1"/>
</dbReference>
<dbReference type="Gene3D" id="2.60.120.10">
    <property type="entry name" value="Jelly Rolls"/>
    <property type="match status" value="2"/>
</dbReference>
<gene>
    <name evidence="1" type="ORF">CSCA_1694</name>
</gene>
<dbReference type="InterPro" id="IPR014710">
    <property type="entry name" value="RmlC-like_jellyroll"/>
</dbReference>
<dbReference type="PANTHER" id="PTHR37943:SF1">
    <property type="entry name" value="PROTEIN VES"/>
    <property type="match status" value="1"/>
</dbReference>
<evidence type="ECO:0000313" key="1">
    <source>
        <dbReference type="EMBL" id="AKA68819.1"/>
    </source>
</evidence>
<sequence>MIYEIIKKENHKTSEWSGGTTTQLLIYPKEAVYGERNFKWRLSSAKVQIEESTFTHLPGISRIIMILKGELVLKHENHHSTILRKFDQDSFSGDWNTKSYGKVTDFNLMMAEGCSGKVEAVEISREETKEIILEKLQSKDYFMLTEVFYCVSGQVEINENSGKSFKLNEGDVLSITKGNEELRNILKFTSIAEKNSEIVRTIVYY</sequence>
<dbReference type="SUPFAM" id="SSF51182">
    <property type="entry name" value="RmlC-like cupins"/>
    <property type="match status" value="1"/>
</dbReference>
<evidence type="ECO:0000313" key="2">
    <source>
        <dbReference type="Proteomes" id="UP000033115"/>
    </source>
</evidence>
<dbReference type="Pfam" id="PF05962">
    <property type="entry name" value="HutD"/>
    <property type="match status" value="1"/>
</dbReference>
<dbReference type="RefSeq" id="WP_029161986.1">
    <property type="nucleotide sequence ID" value="NZ_CP009933.1"/>
</dbReference>
<dbReference type="HOGENOM" id="CLU_090931_3_0_9"/>
<dbReference type="STRING" id="1548.CSCA_1694"/>
<dbReference type="InterPro" id="IPR011051">
    <property type="entry name" value="RmlC_Cupin_sf"/>
</dbReference>
<protein>
    <recommendedName>
        <fullName evidence="3">HutD-family protein</fullName>
    </recommendedName>
</protein>
<name>A0A0E3M8M1_CLOSL</name>
<keyword evidence="2" id="KW-1185">Reference proteome</keyword>